<name>A0A438HYI9_VITVI</name>
<comment type="caution">
    <text evidence="1">The sequence shown here is derived from an EMBL/GenBank/DDBJ whole genome shotgun (WGS) entry which is preliminary data.</text>
</comment>
<dbReference type="Proteomes" id="UP000288805">
    <property type="component" value="Unassembled WGS sequence"/>
</dbReference>
<organism evidence="1 2">
    <name type="scientific">Vitis vinifera</name>
    <name type="common">Grape</name>
    <dbReference type="NCBI Taxonomy" id="29760"/>
    <lineage>
        <taxon>Eukaryota</taxon>
        <taxon>Viridiplantae</taxon>
        <taxon>Streptophyta</taxon>
        <taxon>Embryophyta</taxon>
        <taxon>Tracheophyta</taxon>
        <taxon>Spermatophyta</taxon>
        <taxon>Magnoliopsida</taxon>
        <taxon>eudicotyledons</taxon>
        <taxon>Gunneridae</taxon>
        <taxon>Pentapetalae</taxon>
        <taxon>rosids</taxon>
        <taxon>Vitales</taxon>
        <taxon>Vitaceae</taxon>
        <taxon>Viteae</taxon>
        <taxon>Vitis</taxon>
    </lineage>
</organism>
<dbReference type="EMBL" id="QGNW01000163">
    <property type="protein sequence ID" value="RVW89526.1"/>
    <property type="molecule type" value="Genomic_DNA"/>
</dbReference>
<protein>
    <submittedName>
        <fullName evidence="1">Uncharacterized protein</fullName>
    </submittedName>
</protein>
<evidence type="ECO:0000313" key="1">
    <source>
        <dbReference type="EMBL" id="RVW89526.1"/>
    </source>
</evidence>
<reference evidence="1 2" key="1">
    <citation type="journal article" date="2018" name="PLoS Genet.">
        <title>Population sequencing reveals clonal diversity and ancestral inbreeding in the grapevine cultivar Chardonnay.</title>
        <authorList>
            <person name="Roach M.J."/>
            <person name="Johnson D.L."/>
            <person name="Bohlmann J."/>
            <person name="van Vuuren H.J."/>
            <person name="Jones S.J."/>
            <person name="Pretorius I.S."/>
            <person name="Schmidt S.A."/>
            <person name="Borneman A.R."/>
        </authorList>
    </citation>
    <scope>NUCLEOTIDE SEQUENCE [LARGE SCALE GENOMIC DNA]</scope>
    <source>
        <strain evidence="2">cv. Chardonnay</strain>
        <tissue evidence="1">Leaf</tissue>
    </source>
</reference>
<dbReference type="AlphaFoldDB" id="A0A438HYI9"/>
<evidence type="ECO:0000313" key="2">
    <source>
        <dbReference type="Proteomes" id="UP000288805"/>
    </source>
</evidence>
<proteinExistence type="predicted"/>
<sequence length="102" mass="11084">MVLDIGLGMELSKADTTQPSRIGLGVLHESIHVSQGAFVQGRQILDAVLIANDIVMRKDAPKMRGHISELKINLDKGTLSSINMGQDQITTLALLLECKVFD</sequence>
<accession>A0A438HYI9</accession>
<gene>
    <name evidence="1" type="ORF">CK203_043574</name>
</gene>